<dbReference type="Proteomes" id="UP001164746">
    <property type="component" value="Chromosome 3"/>
</dbReference>
<organism evidence="1 2">
    <name type="scientific">Mya arenaria</name>
    <name type="common">Soft-shell clam</name>
    <dbReference type="NCBI Taxonomy" id="6604"/>
    <lineage>
        <taxon>Eukaryota</taxon>
        <taxon>Metazoa</taxon>
        <taxon>Spiralia</taxon>
        <taxon>Lophotrochozoa</taxon>
        <taxon>Mollusca</taxon>
        <taxon>Bivalvia</taxon>
        <taxon>Autobranchia</taxon>
        <taxon>Heteroconchia</taxon>
        <taxon>Euheterodonta</taxon>
        <taxon>Imparidentia</taxon>
        <taxon>Neoheterodontei</taxon>
        <taxon>Myida</taxon>
        <taxon>Myoidea</taxon>
        <taxon>Myidae</taxon>
        <taxon>Mya</taxon>
    </lineage>
</organism>
<evidence type="ECO:0008006" key="3">
    <source>
        <dbReference type="Google" id="ProtNLM"/>
    </source>
</evidence>
<protein>
    <recommendedName>
        <fullName evidence="3">Fibronectin type-III domain-containing protein</fullName>
    </recommendedName>
</protein>
<dbReference type="EMBL" id="CP111014">
    <property type="protein sequence ID" value="WAQ99574.1"/>
    <property type="molecule type" value="Genomic_DNA"/>
</dbReference>
<gene>
    <name evidence="1" type="ORF">MAR_023947</name>
</gene>
<reference evidence="1" key="1">
    <citation type="submission" date="2022-11" db="EMBL/GenBank/DDBJ databases">
        <title>Centuries of genome instability and evolution in soft-shell clam transmissible cancer (bioRxiv).</title>
        <authorList>
            <person name="Hart S.F.M."/>
            <person name="Yonemitsu M.A."/>
            <person name="Giersch R.M."/>
            <person name="Beal B.F."/>
            <person name="Arriagada G."/>
            <person name="Davis B.W."/>
            <person name="Ostrander E.A."/>
            <person name="Goff S.P."/>
            <person name="Metzger M.J."/>
        </authorList>
    </citation>
    <scope>NUCLEOTIDE SEQUENCE</scope>
    <source>
        <strain evidence="1">MELC-2E11</strain>
        <tissue evidence="1">Siphon/mantle</tissue>
    </source>
</reference>
<keyword evidence="2" id="KW-1185">Reference proteome</keyword>
<proteinExistence type="predicted"/>
<accession>A0ABY7DSK0</accession>
<evidence type="ECO:0000313" key="2">
    <source>
        <dbReference type="Proteomes" id="UP001164746"/>
    </source>
</evidence>
<name>A0ABY7DSK0_MYAAR</name>
<sequence length="512" mass="56779">MCNDTVIAEQWITTNSEGFLEELVTPTFPNLYSFNLNSGFSEEFLYTCTDYSLLEDWQTGRGHIRFPLNSTNNKSFYTFEFNGCCWIDTLVEGAGSSWKVQMTVNTSVRADTGRMNASPRIDFPPLVRLKYGCSHTIRLPVMDSDGDAVRCRWARQTESNGVSRSFPRAVLHEIEDFNPRAAPGAISSVPLQFLVSIEGDLTNCTVFDHERPQFVNFTLPDMACIGVTNQSDFTTDIYIQSGAKNQISEVKTVSPLGLVKSALQQTALDGHWHVQVTWNPDHADSVDNVFCFTAVDDNGMSSEQRCITLLAGVPAAEAIPGSQSPNNQVVPVTQHQWTVVFNRPDLAPTRPAYMYLYLANGTLVEQIDVASASGVTYSHVTNNTRLQFQTTARLSPGQQYYFLLGQGLVQGKDYCGADSKPVMDPTFWRFSVEPEKSQNVGFRCFLGLDRTDCDGVMASCAESWQFSSPCSSNPGHLRFSYPGAVNKFILCDLQGKAYVAHCPPGEVCKPYV</sequence>
<evidence type="ECO:0000313" key="1">
    <source>
        <dbReference type="EMBL" id="WAQ99574.1"/>
    </source>
</evidence>